<feature type="region of interest" description="Disordered" evidence="1">
    <location>
        <begin position="461"/>
        <end position="490"/>
    </location>
</feature>
<dbReference type="AlphaFoldDB" id="A0A6M0ITH6"/>
<dbReference type="Pfam" id="PF03432">
    <property type="entry name" value="Relaxase"/>
    <property type="match status" value="1"/>
</dbReference>
<feature type="domain" description="MobA/VirD2-like nuclease" evidence="2">
    <location>
        <begin position="27"/>
        <end position="152"/>
    </location>
</feature>
<dbReference type="Proteomes" id="UP000477386">
    <property type="component" value="Unassembled WGS sequence"/>
</dbReference>
<protein>
    <submittedName>
        <fullName evidence="3">Relaxase/mobilization nuclease domain-containing protein</fullName>
    </submittedName>
</protein>
<evidence type="ECO:0000313" key="4">
    <source>
        <dbReference type="Proteomes" id="UP000477386"/>
    </source>
</evidence>
<comment type="caution">
    <text evidence="3">The sequence shown here is derived from an EMBL/GenBank/DDBJ whole genome shotgun (WGS) entry which is preliminary data.</text>
</comment>
<dbReference type="EMBL" id="JAAGNZ010000015">
    <property type="protein sequence ID" value="NEU70971.1"/>
    <property type="molecule type" value="Genomic_DNA"/>
</dbReference>
<evidence type="ECO:0000259" key="2">
    <source>
        <dbReference type="Pfam" id="PF03432"/>
    </source>
</evidence>
<accession>A0A6M0ITH6</accession>
<dbReference type="RefSeq" id="WP_164044282.1">
    <property type="nucleotide sequence ID" value="NZ_JAAGNZ010000015.1"/>
</dbReference>
<keyword evidence="4" id="KW-1185">Reference proteome</keyword>
<dbReference type="InterPro" id="IPR005094">
    <property type="entry name" value="Endonuclease_MobA/VirD2"/>
</dbReference>
<organism evidence="3 4">
    <name type="scientific">Spirosoma agri</name>
    <dbReference type="NCBI Taxonomy" id="1987381"/>
    <lineage>
        <taxon>Bacteria</taxon>
        <taxon>Pseudomonadati</taxon>
        <taxon>Bacteroidota</taxon>
        <taxon>Cytophagia</taxon>
        <taxon>Cytophagales</taxon>
        <taxon>Cytophagaceae</taxon>
        <taxon>Spirosoma</taxon>
    </lineage>
</organism>
<proteinExistence type="predicted"/>
<feature type="region of interest" description="Disordered" evidence="1">
    <location>
        <begin position="154"/>
        <end position="175"/>
    </location>
</feature>
<reference evidence="3 4" key="1">
    <citation type="submission" date="2020-02" db="EMBL/GenBank/DDBJ databases">
        <title>Draft genome sequence of two Spirosoma agri KCTC 52727 and Spirosoma terrae KCTC 52035.</title>
        <authorList>
            <person name="Rojas J."/>
            <person name="Ambika Manirajan B."/>
            <person name="Ratering S."/>
            <person name="Suarez C."/>
            <person name="Schnell S."/>
        </authorList>
    </citation>
    <scope>NUCLEOTIDE SEQUENCE [LARGE SCALE GENOMIC DNA]</scope>
    <source>
        <strain evidence="3 4">KCTC 52727</strain>
    </source>
</reference>
<name>A0A6M0ITH6_9BACT</name>
<evidence type="ECO:0000256" key="1">
    <source>
        <dbReference type="SAM" id="MobiDB-lite"/>
    </source>
</evidence>
<feature type="compositionally biased region" description="Low complexity" evidence="1">
    <location>
        <begin position="461"/>
        <end position="480"/>
    </location>
</feature>
<gene>
    <name evidence="3" type="ORF">GK091_29205</name>
</gene>
<sequence>MIGKTSIGTSFGGCVRYQFEGHKHSQEQKQAEVLEAVGVRMSSASSMTADFNRGRLLNPDLGRAVWHTSVSFNPDDAAKLTNEKMLAVAQDYVQGMGLDQTQYVIIRHHDQPHPHFHLIANRVDNQGQTISDSHNYARSQALLKELSIRHELTPVAERRAHKQRPDQLQGADRSRHQIRQTLEQVLASCSSGQAFAERVQAQGITYQVRQNETGKAVGVSFAKDGHTFKGCDIARQYSYGGIMKQLEANYRQQQAAQAQKRAAHAVKPVEPVTPVVRAQTSPEGPKKAPELSEVERKWQADYQQQVQRVRLLNEQIRATNAWIEQAAQTLAQNPTLKTAQALKQACPDYGLRQVLEGQIKAGESYQFQVEWRAEQRQTLSRQAGSWFGLSSEAKEAKAKLAYLDDPKGSGLDYQMQEKHYSFWIHARQETKAKPSFGFQTSAYQKQEHALVSLSQFAQQRETAQQQEQAQQQRLNQYQNRGPRLGGRGMS</sequence>
<evidence type="ECO:0000313" key="3">
    <source>
        <dbReference type="EMBL" id="NEU70971.1"/>
    </source>
</evidence>